<evidence type="ECO:0000256" key="1">
    <source>
        <dbReference type="SAM" id="Phobius"/>
    </source>
</evidence>
<evidence type="ECO:0008006" key="4">
    <source>
        <dbReference type="Google" id="ProtNLM"/>
    </source>
</evidence>
<sequence>MSQNNTHITQEELTRFHNNRLSEQELTTFLQHIAECTYCADQFAESFEPVLIPAPANLKEQILTKAKQKERISKPFRQVSAKKQFFLYSTKVCVAMCGALILLFTISSGSRPTIQALKEKKASVQTQKELETTKSFTSSINTSMNAFATQINNHMSSIVSDTAREKNAQ</sequence>
<organism evidence="2 3">
    <name type="scientific">Velocimicrobium porci</name>
    <dbReference type="NCBI Taxonomy" id="2606634"/>
    <lineage>
        <taxon>Bacteria</taxon>
        <taxon>Bacillati</taxon>
        <taxon>Bacillota</taxon>
        <taxon>Clostridia</taxon>
        <taxon>Lachnospirales</taxon>
        <taxon>Lachnospiraceae</taxon>
        <taxon>Velocimicrobium</taxon>
    </lineage>
</organism>
<dbReference type="RefSeq" id="WP_154515906.1">
    <property type="nucleotide sequence ID" value="NZ_VUMT01000001.1"/>
</dbReference>
<keyword evidence="1" id="KW-0472">Membrane</keyword>
<keyword evidence="3" id="KW-1185">Reference proteome</keyword>
<keyword evidence="1" id="KW-0812">Transmembrane</keyword>
<comment type="caution">
    <text evidence="2">The sequence shown here is derived from an EMBL/GenBank/DDBJ whole genome shotgun (WGS) entry which is preliminary data.</text>
</comment>
<dbReference type="AlphaFoldDB" id="A0A6L5XV43"/>
<protein>
    <recommendedName>
        <fullName evidence="4">Zinc-finger domain-containing protein</fullName>
    </recommendedName>
</protein>
<dbReference type="EMBL" id="VUMT01000001">
    <property type="protein sequence ID" value="MSS62469.1"/>
    <property type="molecule type" value="Genomic_DNA"/>
</dbReference>
<evidence type="ECO:0000313" key="2">
    <source>
        <dbReference type="EMBL" id="MSS62469.1"/>
    </source>
</evidence>
<reference evidence="2 3" key="1">
    <citation type="submission" date="2019-08" db="EMBL/GenBank/DDBJ databases">
        <title>In-depth cultivation of the pig gut microbiome towards novel bacterial diversity and tailored functional studies.</title>
        <authorList>
            <person name="Wylensek D."/>
            <person name="Hitch T.C.A."/>
            <person name="Clavel T."/>
        </authorList>
    </citation>
    <scope>NUCLEOTIDE SEQUENCE [LARGE SCALE GENOMIC DNA]</scope>
    <source>
        <strain evidence="2 3">WCA-693-APC-MOT-I</strain>
    </source>
</reference>
<gene>
    <name evidence="2" type="ORF">FYJ58_00990</name>
</gene>
<name>A0A6L5XV43_9FIRM</name>
<feature type="transmembrane region" description="Helical" evidence="1">
    <location>
        <begin position="85"/>
        <end position="106"/>
    </location>
</feature>
<dbReference type="Proteomes" id="UP000482209">
    <property type="component" value="Unassembled WGS sequence"/>
</dbReference>
<accession>A0A6L5XV43</accession>
<keyword evidence="1" id="KW-1133">Transmembrane helix</keyword>
<evidence type="ECO:0000313" key="3">
    <source>
        <dbReference type="Proteomes" id="UP000482209"/>
    </source>
</evidence>
<proteinExistence type="predicted"/>